<protein>
    <submittedName>
        <fullName evidence="2">Uncharacterized protein</fullName>
    </submittedName>
</protein>
<reference evidence="2" key="1">
    <citation type="submission" date="2016-11" db="UniProtKB">
        <authorList>
            <consortium name="WormBaseParasite"/>
        </authorList>
    </citation>
    <scope>IDENTIFICATION</scope>
</reference>
<organism evidence="1 2">
    <name type="scientific">Steinernema glaseri</name>
    <dbReference type="NCBI Taxonomy" id="37863"/>
    <lineage>
        <taxon>Eukaryota</taxon>
        <taxon>Metazoa</taxon>
        <taxon>Ecdysozoa</taxon>
        <taxon>Nematoda</taxon>
        <taxon>Chromadorea</taxon>
        <taxon>Rhabditida</taxon>
        <taxon>Tylenchina</taxon>
        <taxon>Panagrolaimomorpha</taxon>
        <taxon>Strongyloidoidea</taxon>
        <taxon>Steinernematidae</taxon>
        <taxon>Steinernema</taxon>
    </lineage>
</organism>
<evidence type="ECO:0000313" key="1">
    <source>
        <dbReference type="Proteomes" id="UP000095287"/>
    </source>
</evidence>
<dbReference type="Proteomes" id="UP000095287">
    <property type="component" value="Unplaced"/>
</dbReference>
<dbReference type="AlphaFoldDB" id="A0A1I7YUZ4"/>
<dbReference type="WBParaSite" id="L893_g19988.t1">
    <property type="protein sequence ID" value="L893_g19988.t1"/>
    <property type="gene ID" value="L893_g19988"/>
</dbReference>
<evidence type="ECO:0000313" key="2">
    <source>
        <dbReference type="WBParaSite" id="L893_g19988.t1"/>
    </source>
</evidence>
<keyword evidence="1" id="KW-1185">Reference proteome</keyword>
<proteinExistence type="predicted"/>
<name>A0A1I7YUZ4_9BILA</name>
<accession>A0A1I7YUZ4</accession>
<sequence length="102" mass="11765">MRTWTIVSYVLPKCNRVMDSRAPDLKDLWSGGSFYGPARVDLCWTRKLTSMGIDRSIEKARNFYIVISIVQKKQLLHRKGHEGCDRLMTQSAKQQQAKYVTG</sequence>